<keyword evidence="1" id="KW-0813">Transport</keyword>
<dbReference type="Proteomes" id="UP000237718">
    <property type="component" value="Unassembled WGS sequence"/>
</dbReference>
<dbReference type="InterPro" id="IPR003593">
    <property type="entry name" value="AAA+_ATPase"/>
</dbReference>
<feature type="domain" description="ABC transporter" evidence="7">
    <location>
        <begin position="54"/>
        <end position="297"/>
    </location>
</feature>
<dbReference type="PANTHER" id="PTHR43166:SF6">
    <property type="entry name" value="PHOSPHONATES IMPORT ATP-BINDING PROTEIN PHNC"/>
    <property type="match status" value="1"/>
</dbReference>
<keyword evidence="5" id="KW-1278">Translocase</keyword>
<dbReference type="SUPFAM" id="SSF52540">
    <property type="entry name" value="P-loop containing nucleoside triphosphate hydrolases"/>
    <property type="match status" value="1"/>
</dbReference>
<evidence type="ECO:0000256" key="1">
    <source>
        <dbReference type="ARBA" id="ARBA00022448"/>
    </source>
</evidence>
<name>A0A2T1ANK3_TRISK</name>
<evidence type="ECO:0000256" key="4">
    <source>
        <dbReference type="ARBA" id="ARBA00022840"/>
    </source>
</evidence>
<evidence type="ECO:0000313" key="8">
    <source>
        <dbReference type="EMBL" id="PRZ50087.1"/>
    </source>
</evidence>
<organism evidence="8 9">
    <name type="scientific">Tritonibacter scottomollicae</name>
    <name type="common">Epibacterium scottomollicae</name>
    <dbReference type="NCBI Taxonomy" id="483013"/>
    <lineage>
        <taxon>Bacteria</taxon>
        <taxon>Pseudomonadati</taxon>
        <taxon>Pseudomonadota</taxon>
        <taxon>Alphaproteobacteria</taxon>
        <taxon>Rhodobacterales</taxon>
        <taxon>Paracoccaceae</taxon>
        <taxon>Tritonibacter</taxon>
    </lineage>
</organism>
<gene>
    <name evidence="8" type="ORF">CLV89_101303</name>
</gene>
<dbReference type="Gene3D" id="3.40.50.300">
    <property type="entry name" value="P-loop containing nucleotide triphosphate hydrolases"/>
    <property type="match status" value="1"/>
</dbReference>
<keyword evidence="2" id="KW-1003">Cell membrane</keyword>
<dbReference type="GO" id="GO:0016020">
    <property type="term" value="C:membrane"/>
    <property type="evidence" value="ECO:0007669"/>
    <property type="project" value="InterPro"/>
</dbReference>
<proteinExistence type="predicted"/>
<evidence type="ECO:0000256" key="2">
    <source>
        <dbReference type="ARBA" id="ARBA00022475"/>
    </source>
</evidence>
<dbReference type="InterPro" id="IPR017871">
    <property type="entry name" value="ABC_transporter-like_CS"/>
</dbReference>
<dbReference type="InterPro" id="IPR012693">
    <property type="entry name" value="ABC_transpr_PhnC"/>
</dbReference>
<dbReference type="GO" id="GO:0015416">
    <property type="term" value="F:ABC-type phosphonate transporter activity"/>
    <property type="evidence" value="ECO:0007669"/>
    <property type="project" value="InterPro"/>
</dbReference>
<evidence type="ECO:0000256" key="6">
    <source>
        <dbReference type="ARBA" id="ARBA00023136"/>
    </source>
</evidence>
<dbReference type="EMBL" id="PVUF01000001">
    <property type="protein sequence ID" value="PRZ50087.1"/>
    <property type="molecule type" value="Genomic_DNA"/>
</dbReference>
<keyword evidence="4 8" id="KW-0067">ATP-binding</keyword>
<evidence type="ECO:0000256" key="3">
    <source>
        <dbReference type="ARBA" id="ARBA00022741"/>
    </source>
</evidence>
<dbReference type="GO" id="GO:0005524">
    <property type="term" value="F:ATP binding"/>
    <property type="evidence" value="ECO:0007669"/>
    <property type="project" value="UniProtKB-KW"/>
</dbReference>
<dbReference type="InterPro" id="IPR050086">
    <property type="entry name" value="MetN_ABC_transporter-like"/>
</dbReference>
<dbReference type="CDD" id="cd03256">
    <property type="entry name" value="ABC_PhnC_transporter"/>
    <property type="match status" value="1"/>
</dbReference>
<dbReference type="PANTHER" id="PTHR43166">
    <property type="entry name" value="AMINO ACID IMPORT ATP-BINDING PROTEIN"/>
    <property type="match status" value="1"/>
</dbReference>
<dbReference type="AlphaFoldDB" id="A0A2T1ANK3"/>
<dbReference type="GO" id="GO:0016887">
    <property type="term" value="F:ATP hydrolysis activity"/>
    <property type="evidence" value="ECO:0007669"/>
    <property type="project" value="InterPro"/>
</dbReference>
<dbReference type="SMART" id="SM00382">
    <property type="entry name" value="AAA"/>
    <property type="match status" value="1"/>
</dbReference>
<reference evidence="8 9" key="1">
    <citation type="submission" date="2018-03" db="EMBL/GenBank/DDBJ databases">
        <title>Genomic Encyclopedia of Archaeal and Bacterial Type Strains, Phase II (KMG-II): from individual species to whole genera.</title>
        <authorList>
            <person name="Goeker M."/>
        </authorList>
    </citation>
    <scope>NUCLEOTIDE SEQUENCE [LARGE SCALE GENOMIC DNA]</scope>
    <source>
        <strain evidence="8 9">DSM 25328</strain>
    </source>
</reference>
<comment type="caution">
    <text evidence="8">The sequence shown here is derived from an EMBL/GenBank/DDBJ whole genome shotgun (WGS) entry which is preliminary data.</text>
</comment>
<dbReference type="Pfam" id="PF00005">
    <property type="entry name" value="ABC_tran"/>
    <property type="match status" value="1"/>
</dbReference>
<dbReference type="PROSITE" id="PS00211">
    <property type="entry name" value="ABC_TRANSPORTER_1"/>
    <property type="match status" value="1"/>
</dbReference>
<dbReference type="InterPro" id="IPR003439">
    <property type="entry name" value="ABC_transporter-like_ATP-bd"/>
</dbReference>
<protein>
    <submittedName>
        <fullName evidence="8">Phosphonate transport system ATP-binding protein</fullName>
    </submittedName>
</protein>
<sequence length="324" mass="35853">MRSNGARCADAAVAEILPLCHENRGKLQKFYIDDTNDLVIMRRQSRNQRGPHVLRINKLTKRFGDKTAVDAATLDIDKPCMLGIIGRSGAGKSTLLRMLNRLGDATEGSITFEGRDITRLKGKDKRAWQSDCAMIFQQFNLVPRMDVVSNVLHGTLNHRSTLATMFNLYPMSDIHKAIDILDRLGIADHAPKRAEALSGGQQQRVAIARALMQDPKIILADEPIASLDPMNAQTVMEALRRIHEEDGRTVVANLHTLDTARRYCDRVVGMRDGRIVFDGLPEQLTTGVAREIYGAGADFSEAATSTAIETLEQTEAVRTAEAYV</sequence>
<accession>A0A2T1ANK3</accession>
<dbReference type="NCBIfam" id="TIGR02315">
    <property type="entry name" value="ABC_phnC"/>
    <property type="match status" value="1"/>
</dbReference>
<evidence type="ECO:0000256" key="5">
    <source>
        <dbReference type="ARBA" id="ARBA00022967"/>
    </source>
</evidence>
<dbReference type="InterPro" id="IPR027417">
    <property type="entry name" value="P-loop_NTPase"/>
</dbReference>
<keyword evidence="3" id="KW-0547">Nucleotide-binding</keyword>
<keyword evidence="6" id="KW-0472">Membrane</keyword>
<evidence type="ECO:0000259" key="7">
    <source>
        <dbReference type="PROSITE" id="PS50893"/>
    </source>
</evidence>
<evidence type="ECO:0000313" key="9">
    <source>
        <dbReference type="Proteomes" id="UP000237718"/>
    </source>
</evidence>
<dbReference type="PROSITE" id="PS50893">
    <property type="entry name" value="ABC_TRANSPORTER_2"/>
    <property type="match status" value="1"/>
</dbReference>